<dbReference type="Pfam" id="PF06796">
    <property type="entry name" value="NapE"/>
    <property type="match status" value="1"/>
</dbReference>
<dbReference type="RefSeq" id="WP_121839706.1">
    <property type="nucleotide sequence ID" value="NZ_ML014797.1"/>
</dbReference>
<feature type="transmembrane region" description="Helical" evidence="1">
    <location>
        <begin position="15"/>
        <end position="40"/>
    </location>
</feature>
<proteinExistence type="predicted"/>
<protein>
    <submittedName>
        <fullName evidence="2">Nitrate reductase</fullName>
    </submittedName>
</protein>
<keyword evidence="1" id="KW-0812">Transmembrane</keyword>
<evidence type="ECO:0000313" key="3">
    <source>
        <dbReference type="Proteomes" id="UP000281474"/>
    </source>
</evidence>
<organism evidence="2 3">
    <name type="scientific">Parashewanella curva</name>
    <dbReference type="NCBI Taxonomy" id="2338552"/>
    <lineage>
        <taxon>Bacteria</taxon>
        <taxon>Pseudomonadati</taxon>
        <taxon>Pseudomonadota</taxon>
        <taxon>Gammaproteobacteria</taxon>
        <taxon>Alteromonadales</taxon>
        <taxon>Shewanellaceae</taxon>
        <taxon>Parashewanella</taxon>
    </lineage>
</organism>
<dbReference type="Proteomes" id="UP000281474">
    <property type="component" value="Unassembled WGS sequence"/>
</dbReference>
<evidence type="ECO:0000313" key="2">
    <source>
        <dbReference type="EMBL" id="RLV58968.1"/>
    </source>
</evidence>
<keyword evidence="1" id="KW-1133">Transmembrane helix</keyword>
<keyword evidence="3" id="KW-1185">Reference proteome</keyword>
<reference evidence="2 3" key="1">
    <citation type="submission" date="2018-09" db="EMBL/GenBank/DDBJ databases">
        <title>Phylogeny of the Shewanellaceae, and recommendation for two new genera, Pseudoshewanella and Parashewanella.</title>
        <authorList>
            <person name="Wang G."/>
        </authorList>
    </citation>
    <scope>NUCLEOTIDE SEQUENCE [LARGE SCALE GENOMIC DNA]</scope>
    <source>
        <strain evidence="2 3">C51</strain>
    </source>
</reference>
<name>A0A3L8PWZ7_9GAMM</name>
<keyword evidence="1" id="KW-0472">Membrane</keyword>
<sequence>MGNDSSDDKKSEFRVFIFLTVFLAPLLSIAIVGGYGFLIWMSQIIFTGPPTS</sequence>
<comment type="caution">
    <text evidence="2">The sequence shown here is derived from an EMBL/GenBank/DDBJ whole genome shotgun (WGS) entry which is preliminary data.</text>
</comment>
<accession>A0A3L8PWZ7</accession>
<dbReference type="OrthoDB" id="7596241at2"/>
<evidence type="ECO:0000256" key="1">
    <source>
        <dbReference type="SAM" id="Phobius"/>
    </source>
</evidence>
<dbReference type="InterPro" id="IPR010649">
    <property type="entry name" value="NapE_TorE"/>
</dbReference>
<dbReference type="AlphaFoldDB" id="A0A3L8PWZ7"/>
<dbReference type="EMBL" id="QZEI01000048">
    <property type="protein sequence ID" value="RLV58968.1"/>
    <property type="molecule type" value="Genomic_DNA"/>
</dbReference>
<gene>
    <name evidence="2" type="ORF">D5018_14430</name>
</gene>